<keyword evidence="3" id="KW-1185">Reference proteome</keyword>
<evidence type="ECO:0000313" key="3">
    <source>
        <dbReference type="Proteomes" id="UP000244900"/>
    </source>
</evidence>
<dbReference type="EMBL" id="CP029188">
    <property type="protein sequence ID" value="AWI30386.1"/>
    <property type="molecule type" value="Genomic_DNA"/>
</dbReference>
<reference evidence="2 3" key="1">
    <citation type="submission" date="2018-05" db="EMBL/GenBank/DDBJ databases">
        <title>Complete genome sequence of sponge-derived Streptomyces sp. HNM0039.</title>
        <authorList>
            <person name="Huang X."/>
            <person name="Zhou S."/>
        </authorList>
    </citation>
    <scope>NUCLEOTIDE SEQUENCE [LARGE SCALE GENOMIC DNA]</scope>
    <source>
        <strain evidence="2 3">HNM0039</strain>
    </source>
</reference>
<dbReference type="Proteomes" id="UP000244900">
    <property type="component" value="Chromosome"/>
</dbReference>
<dbReference type="AlphaFoldDB" id="A0A2S1SVH5"/>
<dbReference type="KEGG" id="stir:DDW44_17580"/>
<feature type="compositionally biased region" description="Acidic residues" evidence="1">
    <location>
        <begin position="45"/>
        <end position="55"/>
    </location>
</feature>
<evidence type="ECO:0000256" key="1">
    <source>
        <dbReference type="SAM" id="MobiDB-lite"/>
    </source>
</evidence>
<name>A0A2S1SVH5_9ACTN</name>
<protein>
    <submittedName>
        <fullName evidence="2">Uncharacterized protein</fullName>
    </submittedName>
</protein>
<organism evidence="2 3">
    <name type="scientific">Streptomyces tirandamycinicus</name>
    <dbReference type="NCBI Taxonomy" id="2174846"/>
    <lineage>
        <taxon>Bacteria</taxon>
        <taxon>Bacillati</taxon>
        <taxon>Actinomycetota</taxon>
        <taxon>Actinomycetes</taxon>
        <taxon>Kitasatosporales</taxon>
        <taxon>Streptomycetaceae</taxon>
        <taxon>Streptomyces</taxon>
    </lineage>
</organism>
<accession>A0A2S1SVH5</accession>
<gene>
    <name evidence="2" type="ORF">DDW44_17580</name>
</gene>
<evidence type="ECO:0000313" key="2">
    <source>
        <dbReference type="EMBL" id="AWI30386.1"/>
    </source>
</evidence>
<sequence>MPAVTESESNLGMVPSGAVSTVGARADEALTGRCLTERHGVLGEGEGEGDGEGDADGVRLADGPRVPVAGTVASARCPPVLCSTVVRPPAVVAHG</sequence>
<proteinExistence type="predicted"/>
<feature type="region of interest" description="Disordered" evidence="1">
    <location>
        <begin position="37"/>
        <end position="59"/>
    </location>
</feature>